<dbReference type="EMBL" id="KN836163">
    <property type="protein sequence ID" value="KIK32637.1"/>
    <property type="molecule type" value="Genomic_DNA"/>
</dbReference>
<name>A0A0D0AEI0_9AGAM</name>
<reference evidence="1 2" key="1">
    <citation type="submission" date="2014-04" db="EMBL/GenBank/DDBJ databases">
        <authorList>
            <consortium name="DOE Joint Genome Institute"/>
            <person name="Kuo A."/>
            <person name="Ruytinx J."/>
            <person name="Rineau F."/>
            <person name="Colpaert J."/>
            <person name="Kohler A."/>
            <person name="Nagy L.G."/>
            <person name="Floudas D."/>
            <person name="Copeland A."/>
            <person name="Barry K.W."/>
            <person name="Cichocki N."/>
            <person name="Veneault-Fourrey C."/>
            <person name="LaButti K."/>
            <person name="Lindquist E.A."/>
            <person name="Lipzen A."/>
            <person name="Lundell T."/>
            <person name="Morin E."/>
            <person name="Murat C."/>
            <person name="Sun H."/>
            <person name="Tunlid A."/>
            <person name="Henrissat B."/>
            <person name="Grigoriev I.V."/>
            <person name="Hibbett D.S."/>
            <person name="Martin F."/>
            <person name="Nordberg H.P."/>
            <person name="Cantor M.N."/>
            <person name="Hua S.X."/>
        </authorList>
    </citation>
    <scope>NUCLEOTIDE SEQUENCE [LARGE SCALE GENOMIC DNA]</scope>
    <source>
        <strain evidence="1 2">UH-Slu-Lm8-n1</strain>
    </source>
</reference>
<protein>
    <submittedName>
        <fullName evidence="1">Uncharacterized protein</fullName>
    </submittedName>
</protein>
<dbReference type="AlphaFoldDB" id="A0A0D0AEI0"/>
<evidence type="ECO:0000313" key="1">
    <source>
        <dbReference type="EMBL" id="KIK32637.1"/>
    </source>
</evidence>
<dbReference type="InParanoid" id="A0A0D0AEI0"/>
<feature type="non-terminal residue" evidence="1">
    <location>
        <position position="100"/>
    </location>
</feature>
<organism evidence="1 2">
    <name type="scientific">Suillus luteus UH-Slu-Lm8-n1</name>
    <dbReference type="NCBI Taxonomy" id="930992"/>
    <lineage>
        <taxon>Eukaryota</taxon>
        <taxon>Fungi</taxon>
        <taxon>Dikarya</taxon>
        <taxon>Basidiomycota</taxon>
        <taxon>Agaricomycotina</taxon>
        <taxon>Agaricomycetes</taxon>
        <taxon>Agaricomycetidae</taxon>
        <taxon>Boletales</taxon>
        <taxon>Suillineae</taxon>
        <taxon>Suillaceae</taxon>
        <taxon>Suillus</taxon>
    </lineage>
</organism>
<reference evidence="2" key="2">
    <citation type="submission" date="2015-01" db="EMBL/GenBank/DDBJ databases">
        <title>Evolutionary Origins and Diversification of the Mycorrhizal Mutualists.</title>
        <authorList>
            <consortium name="DOE Joint Genome Institute"/>
            <consortium name="Mycorrhizal Genomics Consortium"/>
            <person name="Kohler A."/>
            <person name="Kuo A."/>
            <person name="Nagy L.G."/>
            <person name="Floudas D."/>
            <person name="Copeland A."/>
            <person name="Barry K.W."/>
            <person name="Cichocki N."/>
            <person name="Veneault-Fourrey C."/>
            <person name="LaButti K."/>
            <person name="Lindquist E.A."/>
            <person name="Lipzen A."/>
            <person name="Lundell T."/>
            <person name="Morin E."/>
            <person name="Murat C."/>
            <person name="Riley R."/>
            <person name="Ohm R."/>
            <person name="Sun H."/>
            <person name="Tunlid A."/>
            <person name="Henrissat B."/>
            <person name="Grigoriev I.V."/>
            <person name="Hibbett D.S."/>
            <person name="Martin F."/>
        </authorList>
    </citation>
    <scope>NUCLEOTIDE SEQUENCE [LARGE SCALE GENOMIC DNA]</scope>
    <source>
        <strain evidence="2">UH-Slu-Lm8-n1</strain>
    </source>
</reference>
<feature type="non-terminal residue" evidence="1">
    <location>
        <position position="1"/>
    </location>
</feature>
<sequence length="100" mass="10876">WLMGEEYSSTFLLHHAVLKVAVGFMGGRLHKCFVSTACPDRFCGVNGPAPENCVAVFCTSSNAGAAIQHYHIPANDLSPAPPRKKNQQVFVLDGDYRGRV</sequence>
<dbReference type="OrthoDB" id="2664062at2759"/>
<evidence type="ECO:0000313" key="2">
    <source>
        <dbReference type="Proteomes" id="UP000054485"/>
    </source>
</evidence>
<accession>A0A0D0AEI0</accession>
<gene>
    <name evidence="1" type="ORF">CY34DRAFT_65502</name>
</gene>
<dbReference type="HOGENOM" id="CLU_136366_0_0_1"/>
<keyword evidence="2" id="KW-1185">Reference proteome</keyword>
<proteinExistence type="predicted"/>
<dbReference type="Proteomes" id="UP000054485">
    <property type="component" value="Unassembled WGS sequence"/>
</dbReference>